<proteinExistence type="predicted"/>
<evidence type="ECO:0000313" key="3">
    <source>
        <dbReference type="Proteomes" id="UP000218785"/>
    </source>
</evidence>
<gene>
    <name evidence="2" type="ORF">NIES37_19350</name>
</gene>
<evidence type="ECO:0000256" key="1">
    <source>
        <dbReference type="SAM" id="SignalP"/>
    </source>
</evidence>
<feature type="chain" id="PRO_5013006713" evidence="1">
    <location>
        <begin position="26"/>
        <end position="297"/>
    </location>
</feature>
<reference evidence="2 3" key="1">
    <citation type="submission" date="2017-06" db="EMBL/GenBank/DDBJ databases">
        <title>Genome sequencing of cyanobaciteial culture collection at National Institute for Environmental Studies (NIES).</title>
        <authorList>
            <person name="Hirose Y."/>
            <person name="Shimura Y."/>
            <person name="Fujisawa T."/>
            <person name="Nakamura Y."/>
            <person name="Kawachi M."/>
        </authorList>
    </citation>
    <scope>NUCLEOTIDE SEQUENCE [LARGE SCALE GENOMIC DNA]</scope>
    <source>
        <strain evidence="2 3">NIES-37</strain>
    </source>
</reference>
<sequence length="297" mass="33061">MFGKKFSHYFTMLSAVVLGLATVAAVPTSEGESKALQYLLQRWLGFPEVQLIPGQLPKQLPVNLPLPEKAKIVGSIAHSAESFEIILDVVQSPEQAKTFYEQQLIKSGWQIEKQEDSSNQKSGFVLSNSILDDNSTNEDMTYCSISHKAILSVEPANKFFSTTEIRPEVRLKLELSPSTSSSEFQCSVSKSIEKVQLPALVSLSDVEISGVFGTNLKTSADSYAVLNTKLDAQALMNNYAAQVEKFGWKRQDSKQNKTGIWNTWTFKDNQGQSKQGMLSITQLAGRKNEYVAYIEYH</sequence>
<name>A0A1Z4MWX0_9CYAN</name>
<organism evidence="2 3">
    <name type="scientific">Tolypothrix tenuis PCC 7101</name>
    <dbReference type="NCBI Taxonomy" id="231146"/>
    <lineage>
        <taxon>Bacteria</taxon>
        <taxon>Bacillati</taxon>
        <taxon>Cyanobacteriota</taxon>
        <taxon>Cyanophyceae</taxon>
        <taxon>Nostocales</taxon>
        <taxon>Tolypothrichaceae</taxon>
        <taxon>Tolypothrix</taxon>
    </lineage>
</organism>
<dbReference type="KEGG" id="ttq:NIES37_19350"/>
<protein>
    <submittedName>
        <fullName evidence="2">Uncharacterized protein</fullName>
    </submittedName>
</protein>
<dbReference type="Proteomes" id="UP000218785">
    <property type="component" value="Chromosome"/>
</dbReference>
<dbReference type="AlphaFoldDB" id="A0A1Z4MWX0"/>
<keyword evidence="3" id="KW-1185">Reference proteome</keyword>
<evidence type="ECO:0000313" key="2">
    <source>
        <dbReference type="EMBL" id="BAY97987.1"/>
    </source>
</evidence>
<feature type="signal peptide" evidence="1">
    <location>
        <begin position="1"/>
        <end position="25"/>
    </location>
</feature>
<dbReference type="RefSeq" id="WP_190445932.1">
    <property type="nucleotide sequence ID" value="NZ_CAWNJS010000001.1"/>
</dbReference>
<keyword evidence="1" id="KW-0732">Signal</keyword>
<dbReference type="EMBL" id="AP018248">
    <property type="protein sequence ID" value="BAY97987.1"/>
    <property type="molecule type" value="Genomic_DNA"/>
</dbReference>
<accession>A0A1Z4MWX0</accession>